<accession>A0A561EAK7</accession>
<reference evidence="3 4" key="1">
    <citation type="submission" date="2019-06" db="EMBL/GenBank/DDBJ databases">
        <title>Sequencing the genomes of 1000 actinobacteria strains.</title>
        <authorList>
            <person name="Klenk H.-P."/>
        </authorList>
    </citation>
    <scope>NUCLEOTIDE SEQUENCE [LARGE SCALE GENOMIC DNA]</scope>
    <source>
        <strain evidence="3 4">DSM 19560</strain>
    </source>
</reference>
<evidence type="ECO:0000313" key="3">
    <source>
        <dbReference type="EMBL" id="TWE12641.1"/>
    </source>
</evidence>
<evidence type="ECO:0000313" key="4">
    <source>
        <dbReference type="Proteomes" id="UP000318297"/>
    </source>
</evidence>
<evidence type="ECO:0000256" key="2">
    <source>
        <dbReference type="SAM" id="Phobius"/>
    </source>
</evidence>
<evidence type="ECO:0000256" key="1">
    <source>
        <dbReference type="SAM" id="MobiDB-lite"/>
    </source>
</evidence>
<feature type="region of interest" description="Disordered" evidence="1">
    <location>
        <begin position="310"/>
        <end position="332"/>
    </location>
</feature>
<gene>
    <name evidence="3" type="ORF">BKA23_1456</name>
</gene>
<keyword evidence="2" id="KW-1133">Transmembrane helix</keyword>
<feature type="transmembrane region" description="Helical" evidence="2">
    <location>
        <begin position="6"/>
        <end position="25"/>
    </location>
</feature>
<organism evidence="3 4">
    <name type="scientific">Rudaeicoccus suwonensis</name>
    <dbReference type="NCBI Taxonomy" id="657409"/>
    <lineage>
        <taxon>Bacteria</taxon>
        <taxon>Bacillati</taxon>
        <taxon>Actinomycetota</taxon>
        <taxon>Actinomycetes</taxon>
        <taxon>Micrococcales</taxon>
        <taxon>Dermacoccaceae</taxon>
        <taxon>Rudaeicoccus</taxon>
    </lineage>
</organism>
<comment type="caution">
    <text evidence="3">The sequence shown here is derived from an EMBL/GenBank/DDBJ whole genome shotgun (WGS) entry which is preliminary data.</text>
</comment>
<dbReference type="EMBL" id="VIVQ01000001">
    <property type="protein sequence ID" value="TWE12641.1"/>
    <property type="molecule type" value="Genomic_DNA"/>
</dbReference>
<keyword evidence="2" id="KW-0812">Transmembrane</keyword>
<proteinExistence type="predicted"/>
<keyword evidence="4" id="KW-1185">Reference proteome</keyword>
<dbReference type="Proteomes" id="UP000318297">
    <property type="component" value="Unassembled WGS sequence"/>
</dbReference>
<protein>
    <submittedName>
        <fullName evidence="3">DUF3068 family protein</fullName>
    </submittedName>
</protein>
<feature type="transmembrane region" description="Helical" evidence="2">
    <location>
        <begin position="279"/>
        <end position="304"/>
    </location>
</feature>
<keyword evidence="2" id="KW-0472">Membrane</keyword>
<dbReference type="RefSeq" id="WP_170226410.1">
    <property type="nucleotide sequence ID" value="NZ_VIVQ01000001.1"/>
</dbReference>
<name>A0A561EAK7_9MICO</name>
<sequence length="332" mass="36429">MRKSAIVIGFGAFFVTMALLLKFYAYPNLAVIPKDQNTGQTLSDPDAYFFNANTLKFNRGELVTKLAVVVNKELTKKAGGNTLVIDQWQYSNTPGDAAAGKPPMEAYHAQFAINRKTGLPVKYADDNQDNIPTTHEGYTIKFPFGLKKNKSYAYWDTTLEKAIPLKYSGTQTIDGMETYKYTVDIPTTVYEKYEVPGFLFGLGQSSPGQNADRTYANQRTIWADPVTGVFMKVQENQTQTVEIPGHAPVTVLKTDTVMDPSTVKANVDEYKTKATQLKALIAAPVILGILGVLLIVGGIVWAVMAAGRRPEDDADGGGVSLRKNDDTFVEET</sequence>
<dbReference type="InterPro" id="IPR021424">
    <property type="entry name" value="PorA"/>
</dbReference>
<dbReference type="Pfam" id="PF11271">
    <property type="entry name" value="PorA"/>
    <property type="match status" value="1"/>
</dbReference>
<dbReference type="AlphaFoldDB" id="A0A561EAK7"/>